<comment type="pathway">
    <text evidence="1">Cofactor biosynthesis; biotin biosynthesis; biotin from 7,8-diaminononanoate: step 1/2.</text>
</comment>
<comment type="similarity">
    <text evidence="1">Belongs to the dethiobiotin synthetase family.</text>
</comment>
<feature type="binding site" evidence="1">
    <location>
        <position position="78"/>
    </location>
    <ligand>
        <name>ATP</name>
        <dbReference type="ChEBI" id="CHEBI:30616"/>
    </ligand>
</feature>
<proteinExistence type="inferred from homology"/>
<reference evidence="2 3" key="1">
    <citation type="submission" date="2019-10" db="EMBL/GenBank/DDBJ databases">
        <title>Whole genome shotgun sequence of Acrocarpospora pleiomorpha NBRC 16267.</title>
        <authorList>
            <person name="Ichikawa N."/>
            <person name="Kimura A."/>
            <person name="Kitahashi Y."/>
            <person name="Komaki H."/>
            <person name="Oguchi A."/>
        </authorList>
    </citation>
    <scope>NUCLEOTIDE SEQUENCE [LARGE SCALE GENOMIC DNA]</scope>
    <source>
        <strain evidence="2 3">NBRC 16267</strain>
    </source>
</reference>
<feature type="binding site" evidence="1">
    <location>
        <begin position="137"/>
        <end position="140"/>
    </location>
    <ligand>
        <name>ATP</name>
        <dbReference type="ChEBI" id="CHEBI:30616"/>
    </ligand>
</feature>
<feature type="binding site" evidence="1">
    <location>
        <position position="69"/>
    </location>
    <ligand>
        <name>substrate</name>
    </ligand>
</feature>
<dbReference type="AlphaFoldDB" id="A0A5M3XH71"/>
<keyword evidence="1" id="KW-0460">Magnesium</keyword>
<dbReference type="GO" id="GO:0005524">
    <property type="term" value="F:ATP binding"/>
    <property type="evidence" value="ECO:0007669"/>
    <property type="project" value="UniProtKB-UniRule"/>
</dbReference>
<dbReference type="PANTHER" id="PTHR43210:SF5">
    <property type="entry name" value="DETHIOBIOTIN SYNTHETASE"/>
    <property type="match status" value="1"/>
</dbReference>
<feature type="binding site" evidence="1">
    <location>
        <position position="78"/>
    </location>
    <ligand>
        <name>Mg(2+)</name>
        <dbReference type="ChEBI" id="CHEBI:18420"/>
    </ligand>
</feature>
<keyword evidence="1" id="KW-0436">Ligase</keyword>
<dbReference type="UniPathway" id="UPA00078">
    <property type="reaction ID" value="UER00161"/>
</dbReference>
<protein>
    <recommendedName>
        <fullName evidence="1">ATP-dependent dethiobiotin synthetase BioD</fullName>
        <ecNumber evidence="1">6.3.3.3</ecNumber>
    </recommendedName>
    <alternativeName>
        <fullName evidence="1">DTB synthetase</fullName>
        <shortName evidence="1">DTBS</shortName>
    </alternativeName>
    <alternativeName>
        <fullName evidence="1">Dethiobiotin synthase</fullName>
    </alternativeName>
</protein>
<feature type="binding site" evidence="1">
    <location>
        <begin position="198"/>
        <end position="199"/>
    </location>
    <ligand>
        <name>ATP</name>
        <dbReference type="ChEBI" id="CHEBI:30616"/>
    </ligand>
</feature>
<keyword evidence="1" id="KW-0547">Nucleotide-binding</keyword>
<dbReference type="InterPro" id="IPR004472">
    <property type="entry name" value="DTB_synth_BioD"/>
</dbReference>
<gene>
    <name evidence="1 2" type="primary">bioD</name>
    <name evidence="2" type="ORF">Aple_030380</name>
</gene>
<comment type="caution">
    <text evidence="1">Lacks conserved residue(s) required for the propagation of feature annotation.</text>
</comment>
<dbReference type="GO" id="GO:0005829">
    <property type="term" value="C:cytosol"/>
    <property type="evidence" value="ECO:0007669"/>
    <property type="project" value="TreeGrafter"/>
</dbReference>
<evidence type="ECO:0000256" key="1">
    <source>
        <dbReference type="HAMAP-Rule" id="MF_00336"/>
    </source>
</evidence>
<dbReference type="SUPFAM" id="SSF52540">
    <property type="entry name" value="P-loop containing nucleoside triphosphate hydrolases"/>
    <property type="match status" value="1"/>
</dbReference>
<dbReference type="GO" id="GO:0000287">
    <property type="term" value="F:magnesium ion binding"/>
    <property type="evidence" value="ECO:0007669"/>
    <property type="project" value="UniProtKB-UniRule"/>
</dbReference>
<comment type="subcellular location">
    <subcellularLocation>
        <location evidence="1">Cytoplasm</location>
    </subcellularLocation>
</comment>
<feature type="active site" evidence="1">
    <location>
        <position position="65"/>
    </location>
</feature>
<sequence length="268" mass="27185">MSLLAVSGPDEIGVRVTPGDIVAPKVGRMSVLVVTGTDTGVGKTVVTAAIAALAMARGSSVAVVKPAQTGVGPGEPGDLDEIIRLAGVTTTFEFARYPDPLSPAASARVSGLPPLSLSSAASRITELAESHRLVLVEGAGGLLVRFDEEGGTIADLAHALKVPVLVVARSGLGTLNHTALTLEVLAHRGLELAGVVIGSWPRDPGLADRCNVPDLEMLAARPLTGALPEAAGDLSAGKFLELAHRSLGPSLGGAFDAQAFRSTLALPH</sequence>
<organism evidence="2 3">
    <name type="scientific">Acrocarpospora pleiomorpha</name>
    <dbReference type="NCBI Taxonomy" id="90975"/>
    <lineage>
        <taxon>Bacteria</taxon>
        <taxon>Bacillati</taxon>
        <taxon>Actinomycetota</taxon>
        <taxon>Actinomycetes</taxon>
        <taxon>Streptosporangiales</taxon>
        <taxon>Streptosporangiaceae</taxon>
        <taxon>Acrocarpospora</taxon>
    </lineage>
</organism>
<dbReference type="Gene3D" id="3.40.50.300">
    <property type="entry name" value="P-loop containing nucleotide triphosphate hydrolases"/>
    <property type="match status" value="1"/>
</dbReference>
<dbReference type="CDD" id="cd03109">
    <property type="entry name" value="DTBS"/>
    <property type="match status" value="1"/>
</dbReference>
<dbReference type="HAMAP" id="MF_00336">
    <property type="entry name" value="BioD"/>
    <property type="match status" value="1"/>
</dbReference>
<dbReference type="NCBIfam" id="TIGR00347">
    <property type="entry name" value="bioD"/>
    <property type="match status" value="1"/>
</dbReference>
<dbReference type="EC" id="6.3.3.3" evidence="1"/>
<feature type="binding site" evidence="1">
    <location>
        <position position="44"/>
    </location>
    <ligand>
        <name>Mg(2+)</name>
        <dbReference type="ChEBI" id="CHEBI:18420"/>
    </ligand>
</feature>
<feature type="binding site" evidence="1">
    <location>
        <position position="137"/>
    </location>
    <ligand>
        <name>Mg(2+)</name>
        <dbReference type="ChEBI" id="CHEBI:18420"/>
    </ligand>
</feature>
<comment type="caution">
    <text evidence="2">The sequence shown here is derived from an EMBL/GenBank/DDBJ whole genome shotgun (WGS) entry which is preliminary data.</text>
</comment>
<dbReference type="Pfam" id="PF13500">
    <property type="entry name" value="AAA_26"/>
    <property type="match status" value="1"/>
</dbReference>
<feature type="binding site" evidence="1">
    <location>
        <position position="229"/>
    </location>
    <ligand>
        <name>ATP</name>
        <dbReference type="ChEBI" id="CHEBI:30616"/>
    </ligand>
</feature>
<comment type="function">
    <text evidence="1">Catalyzes a mechanistically unusual reaction, the ATP-dependent insertion of CO2 between the N7 and N8 nitrogen atoms of 7,8-diaminopelargonic acid (DAPA, also called 7,8-diammoniononanoate) to form a ureido ring.</text>
</comment>
<feature type="binding site" evidence="1">
    <location>
        <begin position="40"/>
        <end position="45"/>
    </location>
    <ligand>
        <name>ATP</name>
        <dbReference type="ChEBI" id="CHEBI:30616"/>
    </ligand>
</feature>
<dbReference type="Proteomes" id="UP000377595">
    <property type="component" value="Unassembled WGS sequence"/>
</dbReference>
<comment type="cofactor">
    <cofactor evidence="1">
        <name>Mg(2+)</name>
        <dbReference type="ChEBI" id="CHEBI:18420"/>
    </cofactor>
</comment>
<dbReference type="EMBL" id="BLAF01000015">
    <property type="protein sequence ID" value="GES20142.1"/>
    <property type="molecule type" value="Genomic_DNA"/>
</dbReference>
<keyword evidence="1" id="KW-0479">Metal-binding</keyword>
<keyword evidence="1" id="KW-0963">Cytoplasm</keyword>
<name>A0A5M3XH71_9ACTN</name>
<dbReference type="GO" id="GO:0004141">
    <property type="term" value="F:dethiobiotin synthase activity"/>
    <property type="evidence" value="ECO:0007669"/>
    <property type="project" value="UniProtKB-UniRule"/>
</dbReference>
<dbReference type="PANTHER" id="PTHR43210">
    <property type="entry name" value="DETHIOBIOTIN SYNTHETASE"/>
    <property type="match status" value="1"/>
</dbReference>
<evidence type="ECO:0000313" key="2">
    <source>
        <dbReference type="EMBL" id="GES20142.1"/>
    </source>
</evidence>
<accession>A0A5M3XH71</accession>
<keyword evidence="3" id="KW-1185">Reference proteome</keyword>
<evidence type="ECO:0000313" key="3">
    <source>
        <dbReference type="Proteomes" id="UP000377595"/>
    </source>
</evidence>
<dbReference type="GO" id="GO:0009102">
    <property type="term" value="P:biotin biosynthetic process"/>
    <property type="evidence" value="ECO:0007669"/>
    <property type="project" value="UniProtKB-UniRule"/>
</dbReference>
<comment type="subunit">
    <text evidence="1">Homodimer.</text>
</comment>
<comment type="catalytic activity">
    <reaction evidence="1">
        <text>(7R,8S)-7,8-diammoniononanoate + CO2 + ATP = (4R,5S)-dethiobiotin + ADP + phosphate + 3 H(+)</text>
        <dbReference type="Rhea" id="RHEA:15805"/>
        <dbReference type="ChEBI" id="CHEBI:15378"/>
        <dbReference type="ChEBI" id="CHEBI:16526"/>
        <dbReference type="ChEBI" id="CHEBI:30616"/>
        <dbReference type="ChEBI" id="CHEBI:43474"/>
        <dbReference type="ChEBI" id="CHEBI:149469"/>
        <dbReference type="ChEBI" id="CHEBI:149473"/>
        <dbReference type="ChEBI" id="CHEBI:456216"/>
        <dbReference type="EC" id="6.3.3.3"/>
    </reaction>
</comment>
<dbReference type="InterPro" id="IPR027417">
    <property type="entry name" value="P-loop_NTPase"/>
</dbReference>
<keyword evidence="1" id="KW-0067">ATP-binding</keyword>
<keyword evidence="1" id="KW-0093">Biotin biosynthesis</keyword>